<reference evidence="22" key="1">
    <citation type="journal article" date="2023" name="Commun. Biol.">
        <title>Genome analysis of Parmales, the sister group of diatoms, reveals the evolutionary specialization of diatoms from phago-mixotrophs to photoautotrophs.</title>
        <authorList>
            <person name="Ban H."/>
            <person name="Sato S."/>
            <person name="Yoshikawa S."/>
            <person name="Yamada K."/>
            <person name="Nakamura Y."/>
            <person name="Ichinomiya M."/>
            <person name="Sato N."/>
            <person name="Blanc-Mathieu R."/>
            <person name="Endo H."/>
            <person name="Kuwata A."/>
            <person name="Ogata H."/>
        </authorList>
    </citation>
    <scope>NUCLEOTIDE SEQUENCE [LARGE SCALE GENOMIC DNA]</scope>
</reference>
<dbReference type="Pfam" id="PF00752">
    <property type="entry name" value="XPG_N"/>
    <property type="match status" value="1"/>
</dbReference>
<evidence type="ECO:0000256" key="6">
    <source>
        <dbReference type="ARBA" id="ARBA00022759"/>
    </source>
</evidence>
<feature type="domain" description="XPG-I" evidence="19">
    <location>
        <begin position="151"/>
        <end position="223"/>
    </location>
</feature>
<dbReference type="InterPro" id="IPR029060">
    <property type="entry name" value="PIN-like_dom_sf"/>
</dbReference>
<keyword evidence="5" id="KW-0479">Metal-binding</keyword>
<comment type="similarity">
    <text evidence="15">Belongs to the XPG/RAD2 endonuclease family. FEN1 subfamily.</text>
</comment>
<dbReference type="SMART" id="SM00485">
    <property type="entry name" value="XPGN"/>
    <property type="match status" value="1"/>
</dbReference>
<dbReference type="InterPro" id="IPR006084">
    <property type="entry name" value="XPG/Rad2"/>
</dbReference>
<proteinExistence type="inferred from homology"/>
<dbReference type="SUPFAM" id="SSF47807">
    <property type="entry name" value="5' to 3' exonuclease, C-terminal subdomain"/>
    <property type="match status" value="1"/>
</dbReference>
<feature type="non-terminal residue" evidence="21">
    <location>
        <position position="382"/>
    </location>
</feature>
<dbReference type="FunFam" id="3.40.50.1010:FF:000016">
    <property type="entry name" value="Flap endonuclease 1"/>
    <property type="match status" value="1"/>
</dbReference>
<evidence type="ECO:0000256" key="12">
    <source>
        <dbReference type="ARBA" id="ARBA00023204"/>
    </source>
</evidence>
<dbReference type="PROSITE" id="PS00841">
    <property type="entry name" value="XPG_1"/>
    <property type="match status" value="1"/>
</dbReference>
<keyword evidence="6" id="KW-0255">Endonuclease</keyword>
<dbReference type="PRINTS" id="PR00853">
    <property type="entry name" value="XPGRADSUPER"/>
</dbReference>
<dbReference type="Proteomes" id="UP001162640">
    <property type="component" value="Unassembled WGS sequence"/>
</dbReference>
<dbReference type="EMBL" id="BLQM01000384">
    <property type="protein sequence ID" value="GMH86894.1"/>
    <property type="molecule type" value="Genomic_DNA"/>
</dbReference>
<dbReference type="Gene3D" id="1.10.150.20">
    <property type="entry name" value="5' to 3' exonuclease, C-terminal subdomain"/>
    <property type="match status" value="1"/>
</dbReference>
<evidence type="ECO:0000256" key="8">
    <source>
        <dbReference type="ARBA" id="ARBA00022801"/>
    </source>
</evidence>
<evidence type="ECO:0000256" key="17">
    <source>
        <dbReference type="SAM" id="Coils"/>
    </source>
</evidence>
<evidence type="ECO:0000256" key="9">
    <source>
        <dbReference type="ARBA" id="ARBA00022839"/>
    </source>
</evidence>
<dbReference type="Pfam" id="PF00867">
    <property type="entry name" value="XPG_I"/>
    <property type="match status" value="1"/>
</dbReference>
<feature type="region of interest" description="Disordered" evidence="18">
    <location>
        <begin position="352"/>
        <end position="382"/>
    </location>
</feature>
<dbReference type="AlphaFoldDB" id="A0A9W7B9R0"/>
<dbReference type="GO" id="GO:0017108">
    <property type="term" value="F:5'-flap endonuclease activity"/>
    <property type="evidence" value="ECO:0007669"/>
    <property type="project" value="TreeGrafter"/>
</dbReference>
<gene>
    <name evidence="21" type="ORF">TL16_g10686</name>
</gene>
<keyword evidence="3" id="KW-0235">DNA replication</keyword>
<evidence type="ECO:0000256" key="16">
    <source>
        <dbReference type="ARBA" id="ARBA00063178"/>
    </source>
</evidence>
<evidence type="ECO:0000256" key="14">
    <source>
        <dbReference type="ARBA" id="ARBA00029382"/>
    </source>
</evidence>
<keyword evidence="17" id="KW-0175">Coiled coil</keyword>
<comment type="subunit">
    <text evidence="16">Interacts with PCNA1 and PCNA2. Three molecules of FEN1 bind to one PCNA trimer with each molecule binding to one PCNA monomer. PCNA stimulates the nuclease activity without altering cleavage specificity.</text>
</comment>
<evidence type="ECO:0000256" key="18">
    <source>
        <dbReference type="SAM" id="MobiDB-lite"/>
    </source>
</evidence>
<evidence type="ECO:0000259" key="20">
    <source>
        <dbReference type="SMART" id="SM00485"/>
    </source>
</evidence>
<dbReference type="SUPFAM" id="SSF88723">
    <property type="entry name" value="PIN domain-like"/>
    <property type="match status" value="1"/>
</dbReference>
<organism evidence="21 22">
    <name type="scientific">Triparma laevis f. inornata</name>
    <dbReference type="NCBI Taxonomy" id="1714386"/>
    <lineage>
        <taxon>Eukaryota</taxon>
        <taxon>Sar</taxon>
        <taxon>Stramenopiles</taxon>
        <taxon>Ochrophyta</taxon>
        <taxon>Bolidophyceae</taxon>
        <taxon>Parmales</taxon>
        <taxon>Triparmaceae</taxon>
        <taxon>Triparma</taxon>
    </lineage>
</organism>
<dbReference type="SMART" id="SM00279">
    <property type="entry name" value="HhH2"/>
    <property type="match status" value="1"/>
</dbReference>
<dbReference type="InterPro" id="IPR036279">
    <property type="entry name" value="5-3_exonuclease_C_sf"/>
</dbReference>
<evidence type="ECO:0000256" key="13">
    <source>
        <dbReference type="ARBA" id="ARBA00023242"/>
    </source>
</evidence>
<comment type="caution">
    <text evidence="21">The sequence shown here is derived from an EMBL/GenBank/DDBJ whole genome shotgun (WGS) entry which is preliminary data.</text>
</comment>
<dbReference type="CDD" id="cd09867">
    <property type="entry name" value="PIN_FEN1"/>
    <property type="match status" value="1"/>
</dbReference>
<protein>
    <recommendedName>
        <fullName evidence="23">Flap endonuclease 1</fullName>
    </recommendedName>
</protein>
<feature type="compositionally biased region" description="Basic residues" evidence="18">
    <location>
        <begin position="371"/>
        <end position="382"/>
    </location>
</feature>
<evidence type="ECO:0000256" key="10">
    <source>
        <dbReference type="ARBA" id="ARBA00022842"/>
    </source>
</evidence>
<name>A0A9W7B9R0_9STRA</name>
<evidence type="ECO:0000256" key="11">
    <source>
        <dbReference type="ARBA" id="ARBA00023128"/>
    </source>
</evidence>
<evidence type="ECO:0000256" key="1">
    <source>
        <dbReference type="ARBA" id="ARBA00001946"/>
    </source>
</evidence>
<dbReference type="PANTHER" id="PTHR11081">
    <property type="entry name" value="FLAP ENDONUCLEASE FAMILY MEMBER"/>
    <property type="match status" value="1"/>
</dbReference>
<evidence type="ECO:0008006" key="23">
    <source>
        <dbReference type="Google" id="ProtNLM"/>
    </source>
</evidence>
<sequence>MGIKNLNKLLSEEAPECMKMTPLKALNGRKIAIDASMAIYQFLIAVRQGGEGNVHQQLTNEAGETTSHIQGMFSRTVRFLLEGIKPVYVFDGKPPTLKSGELLKRREKRAKAEAELKQAKEEGDLEKENQQNKRLVRAGTKENDDCKKLLRLMGCPVVEAPCEAEAQCAALCKEGKVYASATEDMDCLTFATPVLLRKMTFAKEAKAEIQVLEYAKAVKALNLTHDEFVDLCIMLGCDYCDSIGGVGPVTALKLIKEHKNIENVLKWIKREINMSEPVYIGARRLFKEHEVLQDQTLNWKDCDGPGLTTFLVDECGFAPDRVASGIEKIKKAYKSNSKPQMRMDSFFTVKKAPNADQIAKKRQAEKDSKKKGGKKAKKSGSF</sequence>
<feature type="non-terminal residue" evidence="21">
    <location>
        <position position="1"/>
    </location>
</feature>
<evidence type="ECO:0000256" key="15">
    <source>
        <dbReference type="ARBA" id="ARBA00034726"/>
    </source>
</evidence>
<dbReference type="GO" id="GO:0008409">
    <property type="term" value="F:5'-3' exonuclease activity"/>
    <property type="evidence" value="ECO:0007669"/>
    <property type="project" value="TreeGrafter"/>
</dbReference>
<dbReference type="HAMAP" id="MF_00614">
    <property type="entry name" value="Fen"/>
    <property type="match status" value="1"/>
</dbReference>
<dbReference type="InterPro" id="IPR023426">
    <property type="entry name" value="Flap_endonuc"/>
</dbReference>
<keyword evidence="13" id="KW-0539">Nucleus</keyword>
<evidence type="ECO:0000256" key="3">
    <source>
        <dbReference type="ARBA" id="ARBA00022705"/>
    </source>
</evidence>
<dbReference type="GO" id="GO:0003677">
    <property type="term" value="F:DNA binding"/>
    <property type="evidence" value="ECO:0007669"/>
    <property type="project" value="InterPro"/>
</dbReference>
<feature type="domain" description="XPG N-terminal" evidence="20">
    <location>
        <begin position="1"/>
        <end position="112"/>
    </location>
</feature>
<evidence type="ECO:0000256" key="4">
    <source>
        <dbReference type="ARBA" id="ARBA00022722"/>
    </source>
</evidence>
<evidence type="ECO:0000256" key="2">
    <source>
        <dbReference type="ARBA" id="ARBA00022553"/>
    </source>
</evidence>
<dbReference type="GO" id="GO:0006260">
    <property type="term" value="P:DNA replication"/>
    <property type="evidence" value="ECO:0007669"/>
    <property type="project" value="UniProtKB-KW"/>
</dbReference>
<dbReference type="InterPro" id="IPR006086">
    <property type="entry name" value="XPG-I_dom"/>
</dbReference>
<dbReference type="GO" id="GO:0046872">
    <property type="term" value="F:metal ion binding"/>
    <property type="evidence" value="ECO:0007669"/>
    <property type="project" value="UniProtKB-KW"/>
</dbReference>
<keyword evidence="12" id="KW-0234">DNA repair</keyword>
<keyword evidence="11" id="KW-0496">Mitochondrion</keyword>
<evidence type="ECO:0000313" key="22">
    <source>
        <dbReference type="Proteomes" id="UP001162640"/>
    </source>
</evidence>
<dbReference type="InterPro" id="IPR019974">
    <property type="entry name" value="XPG_CS"/>
</dbReference>
<dbReference type="InterPro" id="IPR006085">
    <property type="entry name" value="XPG_DNA_repair_N"/>
</dbReference>
<dbReference type="Gene3D" id="3.40.50.1010">
    <property type="entry name" value="5'-nuclease"/>
    <property type="match status" value="1"/>
</dbReference>
<dbReference type="InterPro" id="IPR008918">
    <property type="entry name" value="HhH2"/>
</dbReference>
<keyword evidence="2" id="KW-0597">Phosphoprotein</keyword>
<evidence type="ECO:0000256" key="7">
    <source>
        <dbReference type="ARBA" id="ARBA00022763"/>
    </source>
</evidence>
<keyword evidence="8" id="KW-0378">Hydrolase</keyword>
<keyword evidence="7" id="KW-0227">DNA damage</keyword>
<evidence type="ECO:0000313" key="21">
    <source>
        <dbReference type="EMBL" id="GMH86894.1"/>
    </source>
</evidence>
<dbReference type="GO" id="GO:0006281">
    <property type="term" value="P:DNA repair"/>
    <property type="evidence" value="ECO:0007669"/>
    <property type="project" value="UniProtKB-KW"/>
</dbReference>
<feature type="coiled-coil region" evidence="17">
    <location>
        <begin position="102"/>
        <end position="133"/>
    </location>
</feature>
<keyword evidence="9" id="KW-0269">Exonuclease</keyword>
<comment type="cofactor">
    <cofactor evidence="1">
        <name>Mg(2+)</name>
        <dbReference type="ChEBI" id="CHEBI:18420"/>
    </cofactor>
</comment>
<evidence type="ECO:0000259" key="19">
    <source>
        <dbReference type="SMART" id="SM00484"/>
    </source>
</evidence>
<accession>A0A9W7B9R0</accession>
<comment type="function">
    <text evidence="14">Structure-specific nuclease with 5'-flap endonuclease and 5'-3' exonuclease activities involved in DNA replication and repair. During DNA replication, cleaves the 5'-overhanging flap structure that is generated by displacement synthesis when DNA polymerase encounters the 5'-end of a downstream Okazaki fragment. It enters the flap from the 5'-end and then tracks to cleave the flap base, leaving a nick for ligation. Also involved in the long patch base excision repair (LP-BER) pathway, by cleaving within the apurinic/apyrimidinic (AP) site-terminated flap. Acts as a genome stabilization factor that prevents flaps from equilibrating into structures that lead to duplications and deletions. Also possesses 5'-3' exonuclease activity on nicked or gapped double-stranded DNA, and exhibits RNase H activity. Also involved in replication and repair of rDNA and in repairing mitochondrial DNA.</text>
</comment>
<keyword evidence="10" id="KW-0460">Magnesium</keyword>
<dbReference type="FunFam" id="1.10.150.20:FF:000009">
    <property type="entry name" value="Flap endonuclease 1"/>
    <property type="match status" value="1"/>
</dbReference>
<evidence type="ECO:0000256" key="5">
    <source>
        <dbReference type="ARBA" id="ARBA00022723"/>
    </source>
</evidence>
<dbReference type="SMART" id="SM00484">
    <property type="entry name" value="XPGI"/>
    <property type="match status" value="1"/>
</dbReference>
<dbReference type="CDD" id="cd00080">
    <property type="entry name" value="H3TH_StructSpec-5'-nucleases"/>
    <property type="match status" value="1"/>
</dbReference>
<feature type="compositionally biased region" description="Basic and acidic residues" evidence="18">
    <location>
        <begin position="358"/>
        <end position="370"/>
    </location>
</feature>
<dbReference type="PANTHER" id="PTHR11081:SF9">
    <property type="entry name" value="FLAP ENDONUCLEASE 1"/>
    <property type="match status" value="1"/>
</dbReference>
<keyword evidence="4" id="KW-0540">Nuclease</keyword>